<comment type="caution">
    <text evidence="3">The sequence shown here is derived from an EMBL/GenBank/DDBJ whole genome shotgun (WGS) entry which is preliminary data.</text>
</comment>
<dbReference type="RefSeq" id="WP_170200800.1">
    <property type="nucleotide sequence ID" value="NZ_BAAAEW010000003.1"/>
</dbReference>
<dbReference type="CDD" id="cd03354">
    <property type="entry name" value="LbH_SAT"/>
    <property type="match status" value="1"/>
</dbReference>
<reference evidence="3 4" key="1">
    <citation type="journal article" date="2019" name="Int. J. Syst. Evol. Microbiol.">
        <title>The Global Catalogue of Microorganisms (GCM) 10K type strain sequencing project: providing services to taxonomists for standard genome sequencing and annotation.</title>
        <authorList>
            <consortium name="The Broad Institute Genomics Platform"/>
            <consortium name="The Broad Institute Genome Sequencing Center for Infectious Disease"/>
            <person name="Wu L."/>
            <person name="Ma J."/>
        </authorList>
    </citation>
    <scope>NUCLEOTIDE SEQUENCE [LARGE SCALE GENOMIC DNA]</scope>
    <source>
        <strain evidence="3 4">JCM 15503</strain>
    </source>
</reference>
<keyword evidence="4" id="KW-1185">Reference proteome</keyword>
<proteinExistence type="predicted"/>
<accession>A0ABN1JIK8</accession>
<protein>
    <recommendedName>
        <fullName evidence="5">Serine acetyltransferase</fullName>
    </recommendedName>
</protein>
<dbReference type="PANTHER" id="PTHR42811">
    <property type="entry name" value="SERINE ACETYLTRANSFERASE"/>
    <property type="match status" value="1"/>
</dbReference>
<dbReference type="Gene3D" id="2.160.10.10">
    <property type="entry name" value="Hexapeptide repeat proteins"/>
    <property type="match status" value="1"/>
</dbReference>
<evidence type="ECO:0000313" key="3">
    <source>
        <dbReference type="EMBL" id="GAA0740585.1"/>
    </source>
</evidence>
<dbReference type="SUPFAM" id="SSF51161">
    <property type="entry name" value="Trimeric LpxA-like enzymes"/>
    <property type="match status" value="1"/>
</dbReference>
<organism evidence="3 4">
    <name type="scientific">Ideonella azotifigens</name>
    <dbReference type="NCBI Taxonomy" id="513160"/>
    <lineage>
        <taxon>Bacteria</taxon>
        <taxon>Pseudomonadati</taxon>
        <taxon>Pseudomonadota</taxon>
        <taxon>Betaproteobacteria</taxon>
        <taxon>Burkholderiales</taxon>
        <taxon>Sphaerotilaceae</taxon>
        <taxon>Ideonella</taxon>
    </lineage>
</organism>
<evidence type="ECO:0000313" key="4">
    <source>
        <dbReference type="Proteomes" id="UP001500279"/>
    </source>
</evidence>
<dbReference type="Proteomes" id="UP001500279">
    <property type="component" value="Unassembled WGS sequence"/>
</dbReference>
<evidence type="ECO:0008006" key="5">
    <source>
        <dbReference type="Google" id="ProtNLM"/>
    </source>
</evidence>
<evidence type="ECO:0000256" key="1">
    <source>
        <dbReference type="ARBA" id="ARBA00022679"/>
    </source>
</evidence>
<sequence>MSALAYDQLRADLAEDGWHVPGGRWGFWLRLGRALLTGRGSKGLMCLLRTRGYVRGRGWMRAGNWLGLLMERRYGCYISPSARIAPGVKFPHPVGIVIGEGVVVGARAVIYQHVTLGGGRRGDGGSDRYPVLGDDVTVFAGAAVVGKVNVGARTTIGANAVVLRDLPEACTAAGVPARVLRRSCTS</sequence>
<name>A0ABN1JIK8_9BURK</name>
<dbReference type="InterPro" id="IPR011004">
    <property type="entry name" value="Trimer_LpxA-like_sf"/>
</dbReference>
<keyword evidence="2" id="KW-0012">Acyltransferase</keyword>
<dbReference type="InterPro" id="IPR045304">
    <property type="entry name" value="LbH_SAT"/>
</dbReference>
<gene>
    <name evidence="3" type="ORF">GCM10009107_02340</name>
</gene>
<keyword evidence="1" id="KW-0808">Transferase</keyword>
<evidence type="ECO:0000256" key="2">
    <source>
        <dbReference type="ARBA" id="ARBA00023315"/>
    </source>
</evidence>
<dbReference type="EMBL" id="BAAAEW010000003">
    <property type="protein sequence ID" value="GAA0740585.1"/>
    <property type="molecule type" value="Genomic_DNA"/>
</dbReference>